<reference evidence="2 3" key="2">
    <citation type="journal article" date="2017" name="Int. J. Syst. Evol. Microbiol.">
        <title>Gordonia phthalatica sp. nov., a di-n-butyl phthalate-degrading bacterium isolated from activated sludge.</title>
        <authorList>
            <person name="Jin D."/>
            <person name="Kong X."/>
            <person name="Jia M."/>
            <person name="Yu X."/>
            <person name="Wang X."/>
            <person name="Zhuang X."/>
            <person name="Deng Y."/>
            <person name="Bai Z."/>
        </authorList>
    </citation>
    <scope>NUCLEOTIDE SEQUENCE [LARGE SCALE GENOMIC DNA]</scope>
    <source>
        <strain evidence="2 3">QH-11</strain>
    </source>
</reference>
<keyword evidence="3" id="KW-1185">Reference proteome</keyword>
<feature type="transmembrane region" description="Helical" evidence="1">
    <location>
        <begin position="127"/>
        <end position="145"/>
    </location>
</feature>
<protein>
    <recommendedName>
        <fullName evidence="4">DUF3159 domain-containing protein</fullName>
    </recommendedName>
</protein>
<dbReference type="RefSeq" id="WP_062392903.1">
    <property type="nucleotide sequence ID" value="NZ_CP011853.1"/>
</dbReference>
<dbReference type="KEGG" id="goq:ACH46_10850"/>
<evidence type="ECO:0008006" key="4">
    <source>
        <dbReference type="Google" id="ProtNLM"/>
    </source>
</evidence>
<keyword evidence="1" id="KW-1133">Transmembrane helix</keyword>
<evidence type="ECO:0000256" key="1">
    <source>
        <dbReference type="SAM" id="Phobius"/>
    </source>
</evidence>
<gene>
    <name evidence="2" type="ORF">ACH46_10850</name>
</gene>
<dbReference type="InterPro" id="IPR016566">
    <property type="entry name" value="UCP010219"/>
</dbReference>
<dbReference type="PATRIC" id="fig|1136941.3.peg.2209"/>
<dbReference type="OrthoDB" id="5244221at2"/>
<proteinExistence type="predicted"/>
<keyword evidence="1" id="KW-0812">Transmembrane</keyword>
<dbReference type="Pfam" id="PF11361">
    <property type="entry name" value="DUF3159"/>
    <property type="match status" value="1"/>
</dbReference>
<feature type="transmembrane region" description="Helical" evidence="1">
    <location>
        <begin position="157"/>
        <end position="182"/>
    </location>
</feature>
<evidence type="ECO:0000313" key="2">
    <source>
        <dbReference type="EMBL" id="ALG84902.1"/>
    </source>
</evidence>
<dbReference type="EMBL" id="CP011853">
    <property type="protein sequence ID" value="ALG84902.1"/>
    <property type="molecule type" value="Genomic_DNA"/>
</dbReference>
<reference evidence="3" key="1">
    <citation type="submission" date="2015-06" db="EMBL/GenBank/DDBJ databases">
        <title>Complete genome sequence and metabolic analysis of phthalate degradation pathway in Gordonia sp. QH-11.</title>
        <authorList>
            <person name="Jin D."/>
            <person name="Kong X."/>
            <person name="Bai Z."/>
        </authorList>
    </citation>
    <scope>NUCLEOTIDE SEQUENCE [LARGE SCALE GENOMIC DNA]</scope>
    <source>
        <strain evidence="3">QH-11</strain>
    </source>
</reference>
<evidence type="ECO:0000313" key="3">
    <source>
        <dbReference type="Proteomes" id="UP000063789"/>
    </source>
</evidence>
<dbReference type="Proteomes" id="UP000063789">
    <property type="component" value="Chromosome"/>
</dbReference>
<feature type="transmembrane region" description="Helical" evidence="1">
    <location>
        <begin position="27"/>
        <end position="47"/>
    </location>
</feature>
<dbReference type="STRING" id="1136941.ACH46_10850"/>
<sequence>MWEQIGGLPGLVQSAVPSIVFVLTHQVFGVLTAVLAVLGAAVSIVAVRAARGQSLRPAIGGVVGVAVSSTLTLWTGDARDYFLPDIWGYLICAVVLLISVVARQPLAGVLWSAANRQSMAWRNNREALRAYTIATLVTAASFGVRSGTQIWFYELDAVGAMAAARLVVNYPLWGLTAAVWVWSIRVARRVR</sequence>
<feature type="transmembrane region" description="Helical" evidence="1">
    <location>
        <begin position="86"/>
        <end position="106"/>
    </location>
</feature>
<dbReference type="AlphaFoldDB" id="A0A0N9NHH5"/>
<feature type="transmembrane region" description="Helical" evidence="1">
    <location>
        <begin position="54"/>
        <end position="74"/>
    </location>
</feature>
<accession>A0A0N9NHH5</accession>
<keyword evidence="1" id="KW-0472">Membrane</keyword>
<organism evidence="2 3">
    <name type="scientific">Gordonia phthalatica</name>
    <dbReference type="NCBI Taxonomy" id="1136941"/>
    <lineage>
        <taxon>Bacteria</taxon>
        <taxon>Bacillati</taxon>
        <taxon>Actinomycetota</taxon>
        <taxon>Actinomycetes</taxon>
        <taxon>Mycobacteriales</taxon>
        <taxon>Gordoniaceae</taxon>
        <taxon>Gordonia</taxon>
    </lineage>
</organism>
<name>A0A0N9NHH5_9ACTN</name>